<keyword evidence="2" id="KW-1185">Reference proteome</keyword>
<protein>
    <submittedName>
        <fullName evidence="1">Uncharacterized protein</fullName>
    </submittedName>
</protein>
<sequence length="138" mass="14892">MKTPTHSADKAVSCADSCANAGGRIDRKRRQAVLASAIACTLPMLATPCTSAPELVLAADASGAGAVRVREAIAFIQRRYEQKIPVVYKPVSLLQRQFCLGYSAALALAGELERLQFWQIRVQPSGRLAMLNQGYLDT</sequence>
<dbReference type="EMBL" id="JWJG01000028">
    <property type="protein sequence ID" value="KIF83297.1"/>
    <property type="molecule type" value="Genomic_DNA"/>
</dbReference>
<dbReference type="RefSeq" id="WP_040041926.1">
    <property type="nucleotide sequence ID" value="NZ_JWJG01000028.1"/>
</dbReference>
<comment type="caution">
    <text evidence="1">The sequence shown here is derived from an EMBL/GenBank/DDBJ whole genome shotgun (WGS) entry which is preliminary data.</text>
</comment>
<dbReference type="Proteomes" id="UP000031572">
    <property type="component" value="Unassembled WGS sequence"/>
</dbReference>
<proteinExistence type="predicted"/>
<dbReference type="STRING" id="709839.TSA66_24635"/>
<organism evidence="1 2">
    <name type="scientific">Noviherbaspirillum autotrophicum</name>
    <dbReference type="NCBI Taxonomy" id="709839"/>
    <lineage>
        <taxon>Bacteria</taxon>
        <taxon>Pseudomonadati</taxon>
        <taxon>Pseudomonadota</taxon>
        <taxon>Betaproteobacteria</taxon>
        <taxon>Burkholderiales</taxon>
        <taxon>Oxalobacteraceae</taxon>
        <taxon>Noviherbaspirillum</taxon>
    </lineage>
</organism>
<dbReference type="AlphaFoldDB" id="A0A0C1YRJ6"/>
<evidence type="ECO:0000313" key="1">
    <source>
        <dbReference type="EMBL" id="KIF83297.1"/>
    </source>
</evidence>
<name>A0A0C1YRJ6_9BURK</name>
<gene>
    <name evidence="1" type="ORF">TSA66_24635</name>
</gene>
<evidence type="ECO:0000313" key="2">
    <source>
        <dbReference type="Proteomes" id="UP000031572"/>
    </source>
</evidence>
<reference evidence="1 2" key="1">
    <citation type="submission" date="2014-12" db="EMBL/GenBank/DDBJ databases">
        <title>Denitrispirillum autotrophicum gen. nov., sp. nov., Denitrifying, Facultatively Autotrophic Bacteria Isolated from Rice Paddy Soil.</title>
        <authorList>
            <person name="Ishii S."/>
            <person name="Ashida N."/>
            <person name="Ohno H."/>
            <person name="Otsuka S."/>
            <person name="Yokota A."/>
            <person name="Senoo K."/>
        </authorList>
    </citation>
    <scope>NUCLEOTIDE SEQUENCE [LARGE SCALE GENOMIC DNA]</scope>
    <source>
        <strain evidence="1 2">TSA66</strain>
    </source>
</reference>
<accession>A0A0C1YRJ6</accession>